<comment type="caution">
    <text evidence="9">The sequence shown here is derived from an EMBL/GenBank/DDBJ whole genome shotgun (WGS) entry which is preliminary data.</text>
</comment>
<dbReference type="EMBL" id="JAKUCV010003401">
    <property type="protein sequence ID" value="KAJ4839080.1"/>
    <property type="molecule type" value="Genomic_DNA"/>
</dbReference>
<comment type="similarity">
    <text evidence="7">Belongs to the cytochrome P450 family.</text>
</comment>
<evidence type="ECO:0000313" key="10">
    <source>
        <dbReference type="Proteomes" id="UP001141552"/>
    </source>
</evidence>
<dbReference type="Proteomes" id="UP001141552">
    <property type="component" value="Unassembled WGS sequence"/>
</dbReference>
<protein>
    <recommendedName>
        <fullName evidence="11">Cytochrome P450</fullName>
    </recommendedName>
</protein>
<organism evidence="9 10">
    <name type="scientific">Turnera subulata</name>
    <dbReference type="NCBI Taxonomy" id="218843"/>
    <lineage>
        <taxon>Eukaryota</taxon>
        <taxon>Viridiplantae</taxon>
        <taxon>Streptophyta</taxon>
        <taxon>Embryophyta</taxon>
        <taxon>Tracheophyta</taxon>
        <taxon>Spermatophyta</taxon>
        <taxon>Magnoliopsida</taxon>
        <taxon>eudicotyledons</taxon>
        <taxon>Gunneridae</taxon>
        <taxon>Pentapetalae</taxon>
        <taxon>rosids</taxon>
        <taxon>fabids</taxon>
        <taxon>Malpighiales</taxon>
        <taxon>Passifloraceae</taxon>
        <taxon>Turnera</taxon>
    </lineage>
</organism>
<feature type="binding site" description="axial binding residue" evidence="6">
    <location>
        <position position="432"/>
    </location>
    <ligand>
        <name>heme</name>
        <dbReference type="ChEBI" id="CHEBI:30413"/>
    </ligand>
    <ligandPart>
        <name>Fe</name>
        <dbReference type="ChEBI" id="CHEBI:18248"/>
    </ligandPart>
</feature>
<reference evidence="9" key="1">
    <citation type="submission" date="2022-02" db="EMBL/GenBank/DDBJ databases">
        <authorList>
            <person name="Henning P.M."/>
            <person name="McCubbin A.G."/>
            <person name="Shore J.S."/>
        </authorList>
    </citation>
    <scope>NUCLEOTIDE SEQUENCE</scope>
    <source>
        <strain evidence="9">F60SS</strain>
        <tissue evidence="9">Leaves</tissue>
    </source>
</reference>
<dbReference type="OrthoDB" id="1055148at2759"/>
<evidence type="ECO:0000256" key="1">
    <source>
        <dbReference type="ARBA" id="ARBA00022617"/>
    </source>
</evidence>
<keyword evidence="8" id="KW-0812">Transmembrane</keyword>
<dbReference type="PRINTS" id="PR00463">
    <property type="entry name" value="EP450I"/>
</dbReference>
<evidence type="ECO:0000256" key="3">
    <source>
        <dbReference type="ARBA" id="ARBA00023002"/>
    </source>
</evidence>
<gene>
    <name evidence="9" type="ORF">Tsubulata_044198</name>
</gene>
<dbReference type="GO" id="GO:0005506">
    <property type="term" value="F:iron ion binding"/>
    <property type="evidence" value="ECO:0007669"/>
    <property type="project" value="InterPro"/>
</dbReference>
<dbReference type="Pfam" id="PF00067">
    <property type="entry name" value="p450"/>
    <property type="match status" value="1"/>
</dbReference>
<dbReference type="PANTHER" id="PTHR47947:SF13">
    <property type="entry name" value="CYTOCHROME P450, FAMILY 81, SUBFAMILY K, POLYPEPTIDE 1-RELATED"/>
    <property type="match status" value="1"/>
</dbReference>
<dbReference type="GO" id="GO:0004497">
    <property type="term" value="F:monooxygenase activity"/>
    <property type="evidence" value="ECO:0007669"/>
    <property type="project" value="UniProtKB-KW"/>
</dbReference>
<dbReference type="InterPro" id="IPR002401">
    <property type="entry name" value="Cyt_P450_E_grp-I"/>
</dbReference>
<proteinExistence type="inferred from homology"/>
<reference evidence="9" key="2">
    <citation type="journal article" date="2023" name="Plants (Basel)">
        <title>Annotation of the Turnera subulata (Passifloraceae) Draft Genome Reveals the S-Locus Evolved after the Divergence of Turneroideae from Passifloroideae in a Stepwise Manner.</title>
        <authorList>
            <person name="Henning P.M."/>
            <person name="Roalson E.H."/>
            <person name="Mir W."/>
            <person name="McCubbin A.G."/>
            <person name="Shore J.S."/>
        </authorList>
    </citation>
    <scope>NUCLEOTIDE SEQUENCE</scope>
    <source>
        <strain evidence="9">F60SS</strain>
    </source>
</reference>
<keyword evidence="5 7" id="KW-0503">Monooxygenase</keyword>
<dbReference type="AlphaFoldDB" id="A0A9Q0FWN2"/>
<evidence type="ECO:0000256" key="6">
    <source>
        <dbReference type="PIRSR" id="PIRSR602401-1"/>
    </source>
</evidence>
<evidence type="ECO:0000256" key="7">
    <source>
        <dbReference type="RuleBase" id="RU000461"/>
    </source>
</evidence>
<evidence type="ECO:0008006" key="11">
    <source>
        <dbReference type="Google" id="ProtNLM"/>
    </source>
</evidence>
<dbReference type="PRINTS" id="PR00385">
    <property type="entry name" value="P450"/>
</dbReference>
<keyword evidence="4 6" id="KW-0408">Iron</keyword>
<sequence>MDQNLCYHLAFLLCILILTKIFLRRKKNLPPCPFALPVIGHIHLLSDPVYKSLQTLSKKYGRVMSLKLGSRSVIVVSSPSAMEECITKNDVVFANRPVPRHYGHYWRTLRRQTVVEIFSPKGIRKYSSTIQEEVRSLLCRLHKVSSLGTQQKVDLNFLIGVLVTNTSMRIAFGKRCLGDKEAETEVEKEWLEEFKRMAFPSLMMQICDYIPILRLIGYGGIEKNMKKAQKKRDEYFQNLFDDIRLKRKRSRLDETSSGSQGNRSVAEVLMDMQESDPNLYSDEIVKSTSIMMIVAGNEVISSTLEWAMSLLLNHPVKMQKLRAEIDSQVGKDCLSNESDNDKLPYIRCVINETLRLYPPLPLSVPHLSSESCTVEGFEIPRGTMLMANTWALHRDPELWSEPNEFKPERFEAVSGKRKSLKFLPFGMGRRVCPGAGLGMHILSLTLGALIQCFDWDKVGVQEDMKECFKFSLTKAKPLEALCTPRLDVIKFLSH</sequence>
<dbReference type="PROSITE" id="PS00086">
    <property type="entry name" value="CYTOCHROME_P450"/>
    <property type="match status" value="1"/>
</dbReference>
<dbReference type="Gene3D" id="1.10.630.10">
    <property type="entry name" value="Cytochrome P450"/>
    <property type="match status" value="1"/>
</dbReference>
<keyword evidence="8" id="KW-1133">Transmembrane helix</keyword>
<dbReference type="InterPro" id="IPR050651">
    <property type="entry name" value="Plant_Cytochrome_P450_Monoox"/>
</dbReference>
<evidence type="ECO:0000256" key="8">
    <source>
        <dbReference type="SAM" id="Phobius"/>
    </source>
</evidence>
<evidence type="ECO:0000256" key="2">
    <source>
        <dbReference type="ARBA" id="ARBA00022723"/>
    </source>
</evidence>
<dbReference type="InterPro" id="IPR036396">
    <property type="entry name" value="Cyt_P450_sf"/>
</dbReference>
<keyword evidence="8" id="KW-0472">Membrane</keyword>
<dbReference type="InterPro" id="IPR017972">
    <property type="entry name" value="Cyt_P450_CS"/>
</dbReference>
<keyword evidence="10" id="KW-1185">Reference proteome</keyword>
<evidence type="ECO:0000256" key="4">
    <source>
        <dbReference type="ARBA" id="ARBA00023004"/>
    </source>
</evidence>
<dbReference type="PANTHER" id="PTHR47947">
    <property type="entry name" value="CYTOCHROME P450 82C3-RELATED"/>
    <property type="match status" value="1"/>
</dbReference>
<keyword evidence="3 7" id="KW-0560">Oxidoreductase</keyword>
<dbReference type="SUPFAM" id="SSF48264">
    <property type="entry name" value="Cytochrome P450"/>
    <property type="match status" value="1"/>
</dbReference>
<feature type="non-terminal residue" evidence="9">
    <location>
        <position position="1"/>
    </location>
</feature>
<dbReference type="InterPro" id="IPR001128">
    <property type="entry name" value="Cyt_P450"/>
</dbReference>
<name>A0A9Q0FWN2_9ROSI</name>
<evidence type="ECO:0000313" key="9">
    <source>
        <dbReference type="EMBL" id="KAJ4839080.1"/>
    </source>
</evidence>
<evidence type="ECO:0000256" key="5">
    <source>
        <dbReference type="ARBA" id="ARBA00023033"/>
    </source>
</evidence>
<accession>A0A9Q0FWN2</accession>
<dbReference type="GO" id="GO:0020037">
    <property type="term" value="F:heme binding"/>
    <property type="evidence" value="ECO:0007669"/>
    <property type="project" value="InterPro"/>
</dbReference>
<keyword evidence="2 6" id="KW-0479">Metal-binding</keyword>
<comment type="cofactor">
    <cofactor evidence="6">
        <name>heme</name>
        <dbReference type="ChEBI" id="CHEBI:30413"/>
    </cofactor>
</comment>
<dbReference type="GO" id="GO:0016705">
    <property type="term" value="F:oxidoreductase activity, acting on paired donors, with incorporation or reduction of molecular oxygen"/>
    <property type="evidence" value="ECO:0007669"/>
    <property type="project" value="InterPro"/>
</dbReference>
<keyword evidence="1 6" id="KW-0349">Heme</keyword>
<feature type="transmembrane region" description="Helical" evidence="8">
    <location>
        <begin position="6"/>
        <end position="23"/>
    </location>
</feature>